<protein>
    <submittedName>
        <fullName evidence="3">S9 family peptidase</fullName>
    </submittedName>
</protein>
<dbReference type="GO" id="GO:0008236">
    <property type="term" value="F:serine-type peptidase activity"/>
    <property type="evidence" value="ECO:0007669"/>
    <property type="project" value="InterPro"/>
</dbReference>
<evidence type="ECO:0000259" key="1">
    <source>
        <dbReference type="Pfam" id="PF00326"/>
    </source>
</evidence>
<dbReference type="GO" id="GO:0006508">
    <property type="term" value="P:proteolysis"/>
    <property type="evidence" value="ECO:0007669"/>
    <property type="project" value="InterPro"/>
</dbReference>
<evidence type="ECO:0000313" key="4">
    <source>
        <dbReference type="Proteomes" id="UP000567293"/>
    </source>
</evidence>
<feature type="domain" description="Peptidase S9 prolyl oligopeptidase catalytic" evidence="1">
    <location>
        <begin position="555"/>
        <end position="750"/>
    </location>
</feature>
<dbReference type="PANTHER" id="PTHR11731:SF193">
    <property type="entry name" value="DIPEPTIDYL PEPTIDASE 9"/>
    <property type="match status" value="1"/>
</dbReference>
<dbReference type="AlphaFoldDB" id="A0A7V8SV27"/>
<keyword evidence="4" id="KW-1185">Reference proteome</keyword>
<dbReference type="InterPro" id="IPR002469">
    <property type="entry name" value="Peptidase_S9B_N"/>
</dbReference>
<accession>A0A7V8SV27</accession>
<dbReference type="InterPro" id="IPR001375">
    <property type="entry name" value="Peptidase_S9_cat"/>
</dbReference>
<name>A0A7V8SV27_9BACT</name>
<dbReference type="SUPFAM" id="SSF82171">
    <property type="entry name" value="DPP6 N-terminal domain-like"/>
    <property type="match status" value="1"/>
</dbReference>
<dbReference type="PANTHER" id="PTHR11731">
    <property type="entry name" value="PROTEASE FAMILY S9B,C DIPEPTIDYL-PEPTIDASE IV-RELATED"/>
    <property type="match status" value="1"/>
</dbReference>
<dbReference type="SUPFAM" id="SSF53474">
    <property type="entry name" value="alpha/beta-Hydrolases"/>
    <property type="match status" value="1"/>
</dbReference>
<dbReference type="Pfam" id="PF00930">
    <property type="entry name" value="DPPIV_N"/>
    <property type="match status" value="1"/>
</dbReference>
<dbReference type="Gene3D" id="2.140.10.30">
    <property type="entry name" value="Dipeptidylpeptidase IV, N-terminal domain"/>
    <property type="match status" value="1"/>
</dbReference>
<dbReference type="InterPro" id="IPR029058">
    <property type="entry name" value="AB_hydrolase_fold"/>
</dbReference>
<dbReference type="GO" id="GO:0008239">
    <property type="term" value="F:dipeptidyl-peptidase activity"/>
    <property type="evidence" value="ECO:0007669"/>
    <property type="project" value="TreeGrafter"/>
</dbReference>
<evidence type="ECO:0000313" key="3">
    <source>
        <dbReference type="EMBL" id="MBA0083401.1"/>
    </source>
</evidence>
<gene>
    <name evidence="3" type="ORF">HRJ53_00235</name>
</gene>
<comment type="caution">
    <text evidence="3">The sequence shown here is derived from an EMBL/GenBank/DDBJ whole genome shotgun (WGS) entry which is preliminary data.</text>
</comment>
<dbReference type="Proteomes" id="UP000567293">
    <property type="component" value="Unassembled WGS sequence"/>
</dbReference>
<dbReference type="InterPro" id="IPR050278">
    <property type="entry name" value="Serine_Prot_S9B/DPPIV"/>
</dbReference>
<dbReference type="Pfam" id="PF00326">
    <property type="entry name" value="Peptidase_S9"/>
    <property type="match status" value="1"/>
</dbReference>
<feature type="domain" description="Dipeptidylpeptidase IV N-terminal" evidence="2">
    <location>
        <begin position="103"/>
        <end position="465"/>
    </location>
</feature>
<proteinExistence type="predicted"/>
<evidence type="ECO:0000259" key="2">
    <source>
        <dbReference type="Pfam" id="PF00930"/>
    </source>
</evidence>
<reference evidence="3" key="1">
    <citation type="submission" date="2020-06" db="EMBL/GenBank/DDBJ databases">
        <title>Legume-microbial interactions unlock mineral nutrients during tropical forest succession.</title>
        <authorList>
            <person name="Epihov D.Z."/>
        </authorList>
    </citation>
    <scope>NUCLEOTIDE SEQUENCE [LARGE SCALE GENOMIC DNA]</scope>
    <source>
        <strain evidence="3">Pan2503</strain>
    </source>
</reference>
<dbReference type="EMBL" id="JACDQQ010000025">
    <property type="protein sequence ID" value="MBA0083401.1"/>
    <property type="molecule type" value="Genomic_DNA"/>
</dbReference>
<organism evidence="3 4">
    <name type="scientific">Candidatus Acidiferrum panamense</name>
    <dbReference type="NCBI Taxonomy" id="2741543"/>
    <lineage>
        <taxon>Bacteria</taxon>
        <taxon>Pseudomonadati</taxon>
        <taxon>Acidobacteriota</taxon>
        <taxon>Terriglobia</taxon>
        <taxon>Candidatus Acidiferrales</taxon>
        <taxon>Candidatus Acidiferrum</taxon>
    </lineage>
</organism>
<sequence length="763" mass="84087">MAACLVTATATPPSAYGQLRESAAKLIARTMGNPEFRPKSFRGGTWFGNGDFYLDLEPSASGPGVDIVKYSTATGTREIFVPAERLIPAGEKTPLLIEDYSLSPDGHRVLVFTNSKTVWRQNTRGDYWVLDLTSGALRKLGSDAPASSLMFSKFSPDNSKVAYVRANNIYVEDLASGKSAQLTHDGSDTTINGTSDWVNEEEFDIRDGFAWSPNSRAIAFWQFNINGVQKYTLIYNLGAPRGEIVTGIPYPGLGPYPQTLEYPYPLAGAQNSAVRVGIVSAAGGPVVWMQTAGDPHNNYIPEMGWSDSGHVLIQHMNRLQNRNEYLLADAATGASRTVLVDEDRAWVEVSRDVSWINQGREFLALSERDGWRHLYRVARDSGKAEVVTRGDFDIVSVDRITPDEKWVYFIASLDQATQRYLYRTRLDGTARSERLTPSLPGTHAYTISPNGEWAFHSYSSFDVPPAFDVVHLPDHRVMRKTVDNAAIAGNVKPLSGGPAEFVKVDAGNGLMVDAWLLKPPDFDSTKKYPLIVYVYSEPAGQTTADHWPSMFNRALTGAGYLVASFDNQGTPAPRGREWRKIVYGNIGQLSSQEQAAALASLEKTHSFIDPKRVGVWGWSGGGTETLNLMFRYPDVYSVGVSVASVPDQRLYDSIYQERYLGLPQDSPKAYEQSSAINFASGLHGDLLLIHGTGDDNVHFQGFELLVNKLISLGKQFDMRVYPGRTHAISEGKGTNLDVFTNILGYFEEHLPPTALSTASRSEQ</sequence>
<dbReference type="Gene3D" id="3.40.50.1820">
    <property type="entry name" value="alpha/beta hydrolase"/>
    <property type="match status" value="1"/>
</dbReference>